<evidence type="ECO:0000313" key="7">
    <source>
        <dbReference type="Proteomes" id="UP000789405"/>
    </source>
</evidence>
<dbReference type="Gene3D" id="1.20.1280.290">
    <property type="match status" value="1"/>
</dbReference>
<proteinExistence type="predicted"/>
<keyword evidence="2 5" id="KW-0812">Transmembrane</keyword>
<reference evidence="6" key="1">
    <citation type="submission" date="2021-06" db="EMBL/GenBank/DDBJ databases">
        <authorList>
            <person name="Kallberg Y."/>
            <person name="Tangrot J."/>
            <person name="Rosling A."/>
        </authorList>
    </citation>
    <scope>NUCLEOTIDE SEQUENCE</scope>
    <source>
        <strain evidence="6">MA453B</strain>
    </source>
</reference>
<name>A0A9N9NZY7_9GLOM</name>
<evidence type="ECO:0000256" key="4">
    <source>
        <dbReference type="ARBA" id="ARBA00023136"/>
    </source>
</evidence>
<feature type="transmembrane region" description="Helical" evidence="5">
    <location>
        <begin position="66"/>
        <end position="89"/>
    </location>
</feature>
<organism evidence="6 7">
    <name type="scientific">Dentiscutata erythropus</name>
    <dbReference type="NCBI Taxonomy" id="1348616"/>
    <lineage>
        <taxon>Eukaryota</taxon>
        <taxon>Fungi</taxon>
        <taxon>Fungi incertae sedis</taxon>
        <taxon>Mucoromycota</taxon>
        <taxon>Glomeromycotina</taxon>
        <taxon>Glomeromycetes</taxon>
        <taxon>Diversisporales</taxon>
        <taxon>Gigasporaceae</taxon>
        <taxon>Dentiscutata</taxon>
    </lineage>
</organism>
<dbReference type="InterPro" id="IPR006603">
    <property type="entry name" value="PQ-loop_rpt"/>
</dbReference>
<evidence type="ECO:0000256" key="1">
    <source>
        <dbReference type="ARBA" id="ARBA00004141"/>
    </source>
</evidence>
<sequence>METNEHPALFNNLKYVFGSIGTVLWSFQLLPQVHKNWRNRSTEAIDMLGAAFSALSLAFYPPPFDALAASCYFTIFTLDLIIIILYYLLNLMHKKNSIDYNNREDSNPSNDEIIETIIDDKLNEN</sequence>
<dbReference type="AlphaFoldDB" id="A0A9N9NZY7"/>
<dbReference type="Pfam" id="PF04193">
    <property type="entry name" value="PQ-loop"/>
    <property type="match status" value="1"/>
</dbReference>
<evidence type="ECO:0000256" key="2">
    <source>
        <dbReference type="ARBA" id="ARBA00022692"/>
    </source>
</evidence>
<gene>
    <name evidence="6" type="ORF">DERYTH_LOCUS18776</name>
</gene>
<comment type="caution">
    <text evidence="6">The sequence shown here is derived from an EMBL/GenBank/DDBJ whole genome shotgun (WGS) entry which is preliminary data.</text>
</comment>
<dbReference type="EMBL" id="CAJVPY010019537">
    <property type="protein sequence ID" value="CAG8771947.1"/>
    <property type="molecule type" value="Genomic_DNA"/>
</dbReference>
<comment type="subcellular location">
    <subcellularLocation>
        <location evidence="1">Membrane</location>
        <topology evidence="1">Multi-pass membrane protein</topology>
    </subcellularLocation>
</comment>
<dbReference type="GO" id="GO:0016020">
    <property type="term" value="C:membrane"/>
    <property type="evidence" value="ECO:0007669"/>
    <property type="project" value="UniProtKB-SubCell"/>
</dbReference>
<dbReference type="Proteomes" id="UP000789405">
    <property type="component" value="Unassembled WGS sequence"/>
</dbReference>
<protein>
    <submittedName>
        <fullName evidence="6">769_t:CDS:1</fullName>
    </submittedName>
</protein>
<keyword evidence="3 5" id="KW-1133">Transmembrane helix</keyword>
<accession>A0A9N9NZY7</accession>
<evidence type="ECO:0000256" key="5">
    <source>
        <dbReference type="SAM" id="Phobius"/>
    </source>
</evidence>
<keyword evidence="7" id="KW-1185">Reference proteome</keyword>
<feature type="transmembrane region" description="Helical" evidence="5">
    <location>
        <begin position="12"/>
        <end position="30"/>
    </location>
</feature>
<dbReference type="OrthoDB" id="407617at2759"/>
<evidence type="ECO:0000313" key="6">
    <source>
        <dbReference type="EMBL" id="CAG8771947.1"/>
    </source>
</evidence>
<keyword evidence="4 5" id="KW-0472">Membrane</keyword>
<feature type="non-terminal residue" evidence="6">
    <location>
        <position position="1"/>
    </location>
</feature>
<evidence type="ECO:0000256" key="3">
    <source>
        <dbReference type="ARBA" id="ARBA00022989"/>
    </source>
</evidence>